<evidence type="ECO:0000256" key="1">
    <source>
        <dbReference type="SAM" id="MobiDB-lite"/>
    </source>
</evidence>
<feature type="region of interest" description="Disordered" evidence="1">
    <location>
        <begin position="72"/>
        <end position="106"/>
    </location>
</feature>
<evidence type="ECO:0000313" key="3">
    <source>
        <dbReference type="Proteomes" id="UP000287033"/>
    </source>
</evidence>
<evidence type="ECO:0000313" key="2">
    <source>
        <dbReference type="EMBL" id="GCC47268.1"/>
    </source>
</evidence>
<sequence>MSSKKRILVTRALPAADDDRRLHLAQNLATRVAHRALEGDDAGFRAALRNPRLDDADVQRQIVTRTQRRHPAHLVDPGRAERGGAADEAVEQHPHHQRAEMPAGARQAAEHGFLRRLLVEMHRLRVEFGGEGEDFLARHMARAERAETAGLEVFEGQRGHEMRICRREARLWPLFAAITTGPLA</sequence>
<protein>
    <submittedName>
        <fullName evidence="2">Uncharacterized protein</fullName>
    </submittedName>
</protein>
<comment type="caution">
    <text evidence="2">The sequence shown here is derived from an EMBL/GenBank/DDBJ whole genome shotgun (WGS) entry which is preliminary data.</text>
</comment>
<feature type="compositionally biased region" description="Basic and acidic residues" evidence="1">
    <location>
        <begin position="76"/>
        <end position="99"/>
    </location>
</feature>
<accession>A0A401TXC9</accession>
<name>A0A401TXC9_CHIPU</name>
<organism evidence="2 3">
    <name type="scientific">Chiloscyllium punctatum</name>
    <name type="common">Brownbanded bambooshark</name>
    <name type="synonym">Hemiscyllium punctatum</name>
    <dbReference type="NCBI Taxonomy" id="137246"/>
    <lineage>
        <taxon>Eukaryota</taxon>
        <taxon>Metazoa</taxon>
        <taxon>Chordata</taxon>
        <taxon>Craniata</taxon>
        <taxon>Vertebrata</taxon>
        <taxon>Chondrichthyes</taxon>
        <taxon>Elasmobranchii</taxon>
        <taxon>Galeomorphii</taxon>
        <taxon>Galeoidea</taxon>
        <taxon>Orectolobiformes</taxon>
        <taxon>Hemiscylliidae</taxon>
        <taxon>Chiloscyllium</taxon>
    </lineage>
</organism>
<dbReference type="AlphaFoldDB" id="A0A401TXC9"/>
<dbReference type="Proteomes" id="UP000287033">
    <property type="component" value="Unassembled WGS sequence"/>
</dbReference>
<keyword evidence="3" id="KW-1185">Reference proteome</keyword>
<dbReference type="EMBL" id="BEZZ01202316">
    <property type="protein sequence ID" value="GCC47268.1"/>
    <property type="molecule type" value="Genomic_DNA"/>
</dbReference>
<gene>
    <name evidence="2" type="ORF">chiPu_0031153</name>
</gene>
<proteinExistence type="predicted"/>
<reference evidence="2 3" key="1">
    <citation type="journal article" date="2018" name="Nat. Ecol. Evol.">
        <title>Shark genomes provide insights into elasmobranch evolution and the origin of vertebrates.</title>
        <authorList>
            <person name="Hara Y"/>
            <person name="Yamaguchi K"/>
            <person name="Onimaru K"/>
            <person name="Kadota M"/>
            <person name="Koyanagi M"/>
            <person name="Keeley SD"/>
            <person name="Tatsumi K"/>
            <person name="Tanaka K"/>
            <person name="Motone F"/>
            <person name="Kageyama Y"/>
            <person name="Nozu R"/>
            <person name="Adachi N"/>
            <person name="Nishimura O"/>
            <person name="Nakagawa R"/>
            <person name="Tanegashima C"/>
            <person name="Kiyatake I"/>
            <person name="Matsumoto R"/>
            <person name="Murakumo K"/>
            <person name="Nishida K"/>
            <person name="Terakita A"/>
            <person name="Kuratani S"/>
            <person name="Sato K"/>
            <person name="Hyodo S Kuraku.S."/>
        </authorList>
    </citation>
    <scope>NUCLEOTIDE SEQUENCE [LARGE SCALE GENOMIC DNA]</scope>
</reference>